<dbReference type="EMBL" id="BNAJ01000012">
    <property type="protein sequence ID" value="GHF58282.1"/>
    <property type="molecule type" value="Genomic_DNA"/>
</dbReference>
<reference evidence="2" key="1">
    <citation type="journal article" date="2019" name="Int. J. Syst. Evol. Microbiol.">
        <title>The Global Catalogue of Microorganisms (GCM) 10K type strain sequencing project: providing services to taxonomists for standard genome sequencing and annotation.</title>
        <authorList>
            <consortium name="The Broad Institute Genomics Platform"/>
            <consortium name="The Broad Institute Genome Sequencing Center for Infectious Disease"/>
            <person name="Wu L."/>
            <person name="Ma J."/>
        </authorList>
    </citation>
    <scope>NUCLEOTIDE SEQUENCE [LARGE SCALE GENOMIC DNA]</scope>
    <source>
        <strain evidence="2">CGMCC 1.18437</strain>
    </source>
</reference>
<comment type="caution">
    <text evidence="1">The sequence shown here is derived from an EMBL/GenBank/DDBJ whole genome shotgun (WGS) entry which is preliminary data.</text>
</comment>
<name>A0ABQ3JX77_9DEIO</name>
<protein>
    <submittedName>
        <fullName evidence="1">Uncharacterized protein</fullName>
    </submittedName>
</protein>
<sequence length="70" mass="7206">MHDDGVALADEAQERVELGTPGVLARRLVAEDARQSLAVELAIRILVGAADADVADAVTEDGGPPREVSG</sequence>
<evidence type="ECO:0000313" key="1">
    <source>
        <dbReference type="EMBL" id="GHF58282.1"/>
    </source>
</evidence>
<accession>A0ABQ3JX77</accession>
<dbReference type="Proteomes" id="UP000619376">
    <property type="component" value="Unassembled WGS sequence"/>
</dbReference>
<organism evidence="1 2">
    <name type="scientific">Deinococcus metalli</name>
    <dbReference type="NCBI Taxonomy" id="1141878"/>
    <lineage>
        <taxon>Bacteria</taxon>
        <taxon>Thermotogati</taxon>
        <taxon>Deinococcota</taxon>
        <taxon>Deinococci</taxon>
        <taxon>Deinococcales</taxon>
        <taxon>Deinococcaceae</taxon>
        <taxon>Deinococcus</taxon>
    </lineage>
</organism>
<proteinExistence type="predicted"/>
<keyword evidence="2" id="KW-1185">Reference proteome</keyword>
<evidence type="ECO:0000313" key="2">
    <source>
        <dbReference type="Proteomes" id="UP000619376"/>
    </source>
</evidence>
<gene>
    <name evidence="1" type="ORF">GCM10017781_38190</name>
</gene>